<dbReference type="Pfam" id="PF13302">
    <property type="entry name" value="Acetyltransf_3"/>
    <property type="match status" value="1"/>
</dbReference>
<dbReference type="GO" id="GO:0008999">
    <property type="term" value="F:protein-N-terminal-alanine acetyltransferase activity"/>
    <property type="evidence" value="ECO:0007669"/>
    <property type="project" value="TreeGrafter"/>
</dbReference>
<dbReference type="EMBL" id="FOGT01000007">
    <property type="protein sequence ID" value="SES06083.1"/>
    <property type="molecule type" value="Genomic_DNA"/>
</dbReference>
<dbReference type="RefSeq" id="WP_093051278.1">
    <property type="nucleotide sequence ID" value="NZ_FOGT01000007.1"/>
</dbReference>
<dbReference type="Gene3D" id="3.40.630.30">
    <property type="match status" value="1"/>
</dbReference>
<dbReference type="AlphaFoldDB" id="A0A1H9UAG2"/>
<protein>
    <submittedName>
        <fullName evidence="2">Ribosomal-protein-alanine N-acetyltransferase</fullName>
    </submittedName>
</protein>
<organism evidence="2 3">
    <name type="scientific">Salipaludibacillus aurantiacus</name>
    <dbReference type="NCBI Taxonomy" id="1601833"/>
    <lineage>
        <taxon>Bacteria</taxon>
        <taxon>Bacillati</taxon>
        <taxon>Bacillota</taxon>
        <taxon>Bacilli</taxon>
        <taxon>Bacillales</taxon>
        <taxon>Bacillaceae</taxon>
    </lineage>
</organism>
<evidence type="ECO:0000313" key="2">
    <source>
        <dbReference type="EMBL" id="SES06083.1"/>
    </source>
</evidence>
<dbReference type="PANTHER" id="PTHR43792:SF9">
    <property type="entry name" value="RIBOSOMAL-PROTEIN-ALANINE ACETYLTRANSFERASE"/>
    <property type="match status" value="1"/>
</dbReference>
<feature type="domain" description="N-acetyltransferase" evidence="1">
    <location>
        <begin position="10"/>
        <end position="174"/>
    </location>
</feature>
<dbReference type="InterPro" id="IPR016181">
    <property type="entry name" value="Acyl_CoA_acyltransferase"/>
</dbReference>
<proteinExistence type="predicted"/>
<dbReference type="STRING" id="1601833.SAMN05518684_10758"/>
<name>A0A1H9UAG2_9BACI</name>
<dbReference type="GO" id="GO:0005737">
    <property type="term" value="C:cytoplasm"/>
    <property type="evidence" value="ECO:0007669"/>
    <property type="project" value="TreeGrafter"/>
</dbReference>
<dbReference type="OrthoDB" id="9811523at2"/>
<gene>
    <name evidence="2" type="ORF">SAMN05518684_10758</name>
</gene>
<dbReference type="PROSITE" id="PS51186">
    <property type="entry name" value="GNAT"/>
    <property type="match status" value="1"/>
</dbReference>
<dbReference type="InterPro" id="IPR051531">
    <property type="entry name" value="N-acetyltransferase"/>
</dbReference>
<evidence type="ECO:0000313" key="3">
    <source>
        <dbReference type="Proteomes" id="UP000198571"/>
    </source>
</evidence>
<dbReference type="Proteomes" id="UP000198571">
    <property type="component" value="Unassembled WGS sequence"/>
</dbReference>
<evidence type="ECO:0000259" key="1">
    <source>
        <dbReference type="PROSITE" id="PS51186"/>
    </source>
</evidence>
<dbReference type="InterPro" id="IPR000182">
    <property type="entry name" value="GNAT_dom"/>
</dbReference>
<accession>A0A1H9UAG2</accession>
<dbReference type="PANTHER" id="PTHR43792">
    <property type="entry name" value="GNAT FAMILY, PUTATIVE (AFU_ORTHOLOGUE AFUA_3G00765)-RELATED-RELATED"/>
    <property type="match status" value="1"/>
</dbReference>
<reference evidence="3" key="1">
    <citation type="submission" date="2016-10" db="EMBL/GenBank/DDBJ databases">
        <authorList>
            <person name="Varghese N."/>
            <person name="Submissions S."/>
        </authorList>
    </citation>
    <scope>NUCLEOTIDE SEQUENCE [LARGE SCALE GENOMIC DNA]</scope>
    <source>
        <strain evidence="3">S9</strain>
    </source>
</reference>
<sequence>MFLPIHTERLILREVTLDDTSALCSIWSDPEVTKYMNITPFSDKSQAEEMISLFNSLSEKKEAVRFAIIEKASGGLLGSCGYNLIDKVNAKTEIGYELSSRHWGKGYGSETVSGLVRYAFESMNMNRIEARVEAENHNSVKMLEKLSFQYEGTLREAELSKGRYVDLKMYSKLKGDQG</sequence>
<keyword evidence="3" id="KW-1185">Reference proteome</keyword>
<keyword evidence="2" id="KW-0808">Transferase</keyword>
<dbReference type="SUPFAM" id="SSF55729">
    <property type="entry name" value="Acyl-CoA N-acyltransferases (Nat)"/>
    <property type="match status" value="1"/>
</dbReference>